<feature type="transmembrane region" description="Helical" evidence="6">
    <location>
        <begin position="97"/>
        <end position="115"/>
    </location>
</feature>
<protein>
    <submittedName>
        <fullName evidence="8">Bicyclomycin resistance protein</fullName>
    </submittedName>
    <submittedName>
        <fullName evidence="9">Multidrug effflux MFS transporter</fullName>
    </submittedName>
</protein>
<feature type="transmembrane region" description="Helical" evidence="6">
    <location>
        <begin position="274"/>
        <end position="296"/>
    </location>
</feature>
<gene>
    <name evidence="8" type="primary">bcr</name>
    <name evidence="8" type="ORF">CC99x_00969</name>
    <name evidence="9" type="ORF">CC99x_010485</name>
</gene>
<feature type="transmembrane region" description="Helical" evidence="6">
    <location>
        <begin position="208"/>
        <end position="233"/>
    </location>
</feature>
<comment type="caution">
    <text evidence="8">The sequence shown here is derived from an EMBL/GenBank/DDBJ whole genome shotgun (WGS) entry which is preliminary data.</text>
</comment>
<accession>A0A0Q9YES5</accession>
<dbReference type="EMBL" id="LKHV02000001">
    <property type="protein sequence ID" value="MCS5709332.1"/>
    <property type="molecule type" value="Genomic_DNA"/>
</dbReference>
<dbReference type="PROSITE" id="PS50850">
    <property type="entry name" value="MFS"/>
    <property type="match status" value="1"/>
</dbReference>
<evidence type="ECO:0000259" key="7">
    <source>
        <dbReference type="PROSITE" id="PS50850"/>
    </source>
</evidence>
<dbReference type="SUPFAM" id="SSF103473">
    <property type="entry name" value="MFS general substrate transporter"/>
    <property type="match status" value="1"/>
</dbReference>
<dbReference type="PANTHER" id="PTHR43124:SF3">
    <property type="entry name" value="CHLORAMPHENICOL EFFLUX PUMP RV0191"/>
    <property type="match status" value="1"/>
</dbReference>
<dbReference type="GO" id="GO:0022857">
    <property type="term" value="F:transmembrane transporter activity"/>
    <property type="evidence" value="ECO:0007669"/>
    <property type="project" value="InterPro"/>
</dbReference>
<dbReference type="OrthoDB" id="5670831at2"/>
<name>A0A0Q9YES5_9GAMM</name>
<reference evidence="9" key="3">
    <citation type="submission" date="2021-06" db="EMBL/GenBank/DDBJ databases">
        <title>Genomic Description and Analysis of Intracellular Bacteria, Candidatus Berkiella cookevillensis and Candidatus Berkiella aquae.</title>
        <authorList>
            <person name="Kidane D.T."/>
            <person name="Mehari Y.T."/>
            <person name="Rice F.C."/>
            <person name="Arivett B.A."/>
            <person name="Farone A.L."/>
            <person name="Berk S.G."/>
            <person name="Farone M.B."/>
        </authorList>
    </citation>
    <scope>NUCLEOTIDE SEQUENCE</scope>
    <source>
        <strain evidence="9">CC99</strain>
    </source>
</reference>
<keyword evidence="4 6" id="KW-1133">Transmembrane helix</keyword>
<evidence type="ECO:0000313" key="10">
    <source>
        <dbReference type="Proteomes" id="UP000051494"/>
    </source>
</evidence>
<dbReference type="AlphaFoldDB" id="A0A0Q9YES5"/>
<evidence type="ECO:0000313" key="8">
    <source>
        <dbReference type="EMBL" id="KRG18981.1"/>
    </source>
</evidence>
<evidence type="ECO:0000256" key="1">
    <source>
        <dbReference type="ARBA" id="ARBA00004651"/>
    </source>
</evidence>
<dbReference type="InterPro" id="IPR020846">
    <property type="entry name" value="MFS_dom"/>
</dbReference>
<feature type="transmembrane region" description="Helical" evidence="6">
    <location>
        <begin position="42"/>
        <end position="60"/>
    </location>
</feature>
<feature type="transmembrane region" description="Helical" evidence="6">
    <location>
        <begin position="72"/>
        <end position="91"/>
    </location>
</feature>
<feature type="transmembrane region" description="Helical" evidence="6">
    <location>
        <begin position="335"/>
        <end position="359"/>
    </location>
</feature>
<dbReference type="CDD" id="cd17320">
    <property type="entry name" value="MFS_MdfA_MDR_like"/>
    <property type="match status" value="1"/>
</dbReference>
<feature type="transmembrane region" description="Helical" evidence="6">
    <location>
        <begin position="136"/>
        <end position="156"/>
    </location>
</feature>
<organism evidence="8">
    <name type="scientific">Candidatus Berkiella cookevillensis</name>
    <dbReference type="NCBI Taxonomy" id="437022"/>
    <lineage>
        <taxon>Bacteria</taxon>
        <taxon>Pseudomonadati</taxon>
        <taxon>Pseudomonadota</taxon>
        <taxon>Gammaproteobacteria</taxon>
        <taxon>Candidatus Berkiellales</taxon>
        <taxon>Candidatus Berkiellaceae</taxon>
        <taxon>Candidatus Berkiella</taxon>
    </lineage>
</organism>
<dbReference type="STRING" id="437022.CC99x_00969"/>
<evidence type="ECO:0000256" key="6">
    <source>
        <dbReference type="SAM" id="Phobius"/>
    </source>
</evidence>
<dbReference type="Proteomes" id="UP000051494">
    <property type="component" value="Unassembled WGS sequence"/>
</dbReference>
<comment type="subcellular location">
    <subcellularLocation>
        <location evidence="1">Cell membrane</location>
        <topology evidence="1">Multi-pass membrane protein</topology>
    </subcellularLocation>
</comment>
<evidence type="ECO:0000256" key="4">
    <source>
        <dbReference type="ARBA" id="ARBA00022989"/>
    </source>
</evidence>
<proteinExistence type="predicted"/>
<dbReference type="PATRIC" id="fig|1590042.3.peg.992"/>
<dbReference type="Pfam" id="PF07690">
    <property type="entry name" value="MFS_1"/>
    <property type="match status" value="1"/>
</dbReference>
<feature type="transmembrane region" description="Helical" evidence="6">
    <location>
        <begin position="245"/>
        <end position="262"/>
    </location>
</feature>
<keyword evidence="5 6" id="KW-0472">Membrane</keyword>
<keyword evidence="10" id="KW-1185">Reference proteome</keyword>
<dbReference type="InterPro" id="IPR050189">
    <property type="entry name" value="MFS_Efflux_Transporters"/>
</dbReference>
<feature type="domain" description="Major facilitator superfamily (MFS) profile" evidence="7">
    <location>
        <begin position="6"/>
        <end position="388"/>
    </location>
</feature>
<evidence type="ECO:0000256" key="2">
    <source>
        <dbReference type="ARBA" id="ARBA00022475"/>
    </source>
</evidence>
<feature type="transmembrane region" description="Helical" evidence="6">
    <location>
        <begin position="302"/>
        <end position="323"/>
    </location>
</feature>
<reference evidence="9" key="2">
    <citation type="journal article" date="2016" name="Genome Announc.">
        <title>Draft Genome Sequences of Two Novel Amoeba-Resistant Intranuclear Bacteria, 'Candidatus Berkiella cookevillensis' and 'Candidatus Berkiella aquae'.</title>
        <authorList>
            <person name="Mehari Y.T."/>
            <person name="Arivett B.A."/>
            <person name="Farone A.L."/>
            <person name="Gunderson J.H."/>
            <person name="Farone M.B."/>
        </authorList>
    </citation>
    <scope>NUCLEOTIDE SEQUENCE</scope>
    <source>
        <strain evidence="9">CC99</strain>
    </source>
</reference>
<dbReference type="Gene3D" id="1.20.1720.10">
    <property type="entry name" value="Multidrug resistance protein D"/>
    <property type="match status" value="1"/>
</dbReference>
<evidence type="ECO:0000256" key="5">
    <source>
        <dbReference type="ARBA" id="ARBA00023136"/>
    </source>
</evidence>
<feature type="transmembrane region" description="Helical" evidence="6">
    <location>
        <begin position="365"/>
        <end position="384"/>
    </location>
</feature>
<dbReference type="InterPro" id="IPR011701">
    <property type="entry name" value="MFS"/>
</dbReference>
<dbReference type="EMBL" id="LKHV01000004">
    <property type="protein sequence ID" value="KRG18981.1"/>
    <property type="molecule type" value="Genomic_DNA"/>
</dbReference>
<keyword evidence="3 6" id="KW-0812">Transmembrane</keyword>
<sequence length="398" mass="43326">MPKLPLVFLIIVSLLGCCMEIDLSIPSFPSIMAFFEATEAQVQSTLSLNFLAFCLSGLLYGPLSEAWGRRGLMLFGATCFLIGALGCVLSNSIYQLMFWRFVQGLGASSTLVLGFTMISDRYRGDIAAKYIGKINAYVTIFMAAAPILGSVIIHYFSWRANFTAVAFIAFVAWCLLVVGLPETKEQCETLKVKSILNDYVKVCTDREFLLYACMPNMLVTAYLTFVGSAAFYYINTCELPVLEFAIHQGLLVLCFSAMSFYADKVVSVIGSTKAVSFGMFCCVCATALLVIFAFMFPYQPVFITSAMCLFAVGCAFPMSVTFAQSLEILPDQRGTASSFIMSSRLLISSIAVAATGYFFDGSMRPVALIIAVAVVCALGLYLAIEKSKQASDTIPEAI</sequence>
<dbReference type="PROSITE" id="PS51257">
    <property type="entry name" value="PROKAR_LIPOPROTEIN"/>
    <property type="match status" value="1"/>
</dbReference>
<dbReference type="GO" id="GO:0005886">
    <property type="term" value="C:plasma membrane"/>
    <property type="evidence" value="ECO:0007669"/>
    <property type="project" value="UniProtKB-SubCell"/>
</dbReference>
<dbReference type="InterPro" id="IPR036259">
    <property type="entry name" value="MFS_trans_sf"/>
</dbReference>
<evidence type="ECO:0000313" key="9">
    <source>
        <dbReference type="EMBL" id="MCS5709332.1"/>
    </source>
</evidence>
<feature type="transmembrane region" description="Helical" evidence="6">
    <location>
        <begin position="162"/>
        <end position="181"/>
    </location>
</feature>
<keyword evidence="2" id="KW-1003">Cell membrane</keyword>
<evidence type="ECO:0000256" key="3">
    <source>
        <dbReference type="ARBA" id="ARBA00022692"/>
    </source>
</evidence>
<dbReference type="PANTHER" id="PTHR43124">
    <property type="entry name" value="PURINE EFFLUX PUMP PBUE"/>
    <property type="match status" value="1"/>
</dbReference>
<reference evidence="8" key="1">
    <citation type="submission" date="2015-09" db="EMBL/GenBank/DDBJ databases">
        <title>Draft Genome Sequences of Two Novel Amoeba-resistant Intranuclear Bacteria, Candidatus Berkiella cookevillensis and Candidatus Berkiella aquae.</title>
        <authorList>
            <person name="Mehari Y.T."/>
            <person name="Arivett B.A."/>
            <person name="Farone A.L."/>
            <person name="Gunderson J.H."/>
            <person name="Farone M.B."/>
        </authorList>
    </citation>
    <scope>NUCLEOTIDE SEQUENCE [LARGE SCALE GENOMIC DNA]</scope>
    <source>
        <strain evidence="8">CC99</strain>
    </source>
</reference>